<organism evidence="2 3">
    <name type="scientific">Rubus argutus</name>
    <name type="common">Southern blackberry</name>
    <dbReference type="NCBI Taxonomy" id="59490"/>
    <lineage>
        <taxon>Eukaryota</taxon>
        <taxon>Viridiplantae</taxon>
        <taxon>Streptophyta</taxon>
        <taxon>Embryophyta</taxon>
        <taxon>Tracheophyta</taxon>
        <taxon>Spermatophyta</taxon>
        <taxon>Magnoliopsida</taxon>
        <taxon>eudicotyledons</taxon>
        <taxon>Gunneridae</taxon>
        <taxon>Pentapetalae</taxon>
        <taxon>rosids</taxon>
        <taxon>fabids</taxon>
        <taxon>Rosales</taxon>
        <taxon>Rosaceae</taxon>
        <taxon>Rosoideae</taxon>
        <taxon>Rosoideae incertae sedis</taxon>
        <taxon>Rubus</taxon>
    </lineage>
</organism>
<sequence>MSWFILFALTGWNFLSSCFLWMEEVVGEFTRKLALADSGVVEVTLRESTTGTQPDRFFLVGELLTSKKYRLESLISTLRGLWVPKSDSFNRSRLTVCCLEGSKRLLFSFKFQADLKWVVKGCPWTFEKSLFAVAVTNGIEDPLGVSLSTQFFWARIRGFVVMVIGVGGEVFYDGGHGLIWGRFGCRRCGLLVRLCTGMMEKGEGHGVARL</sequence>
<dbReference type="EMBL" id="JBEDUW010000004">
    <property type="protein sequence ID" value="KAK9931062.1"/>
    <property type="molecule type" value="Genomic_DNA"/>
</dbReference>
<reference evidence="2 3" key="1">
    <citation type="journal article" date="2023" name="G3 (Bethesda)">
        <title>A chromosome-length genome assembly and annotation of blackberry (Rubus argutus, cv. 'Hillquist').</title>
        <authorList>
            <person name="Bruna T."/>
            <person name="Aryal R."/>
            <person name="Dudchenko O."/>
            <person name="Sargent D.J."/>
            <person name="Mead D."/>
            <person name="Buti M."/>
            <person name="Cavallini A."/>
            <person name="Hytonen T."/>
            <person name="Andres J."/>
            <person name="Pham M."/>
            <person name="Weisz D."/>
            <person name="Mascagni F."/>
            <person name="Usai G."/>
            <person name="Natali L."/>
            <person name="Bassil N."/>
            <person name="Fernandez G.E."/>
            <person name="Lomsadze A."/>
            <person name="Armour M."/>
            <person name="Olukolu B."/>
            <person name="Poorten T."/>
            <person name="Britton C."/>
            <person name="Davik J."/>
            <person name="Ashrafi H."/>
            <person name="Aiden E.L."/>
            <person name="Borodovsky M."/>
            <person name="Worthington M."/>
        </authorList>
    </citation>
    <scope>NUCLEOTIDE SEQUENCE [LARGE SCALE GENOMIC DNA]</scope>
    <source>
        <strain evidence="2">PI 553951</strain>
    </source>
</reference>
<name>A0AAW1X390_RUBAR</name>
<keyword evidence="1" id="KW-0732">Signal</keyword>
<protein>
    <recommendedName>
        <fullName evidence="4">DUF4283 domain-containing protein</fullName>
    </recommendedName>
</protein>
<evidence type="ECO:0000256" key="1">
    <source>
        <dbReference type="SAM" id="SignalP"/>
    </source>
</evidence>
<comment type="caution">
    <text evidence="2">The sequence shown here is derived from an EMBL/GenBank/DDBJ whole genome shotgun (WGS) entry which is preliminary data.</text>
</comment>
<feature type="chain" id="PRO_5043576121" description="DUF4283 domain-containing protein" evidence="1">
    <location>
        <begin position="19"/>
        <end position="210"/>
    </location>
</feature>
<evidence type="ECO:0000313" key="2">
    <source>
        <dbReference type="EMBL" id="KAK9931062.1"/>
    </source>
</evidence>
<feature type="signal peptide" evidence="1">
    <location>
        <begin position="1"/>
        <end position="18"/>
    </location>
</feature>
<dbReference type="Proteomes" id="UP001457282">
    <property type="component" value="Unassembled WGS sequence"/>
</dbReference>
<evidence type="ECO:0008006" key="4">
    <source>
        <dbReference type="Google" id="ProtNLM"/>
    </source>
</evidence>
<dbReference type="AlphaFoldDB" id="A0AAW1X390"/>
<proteinExistence type="predicted"/>
<gene>
    <name evidence="2" type="ORF">M0R45_018358</name>
</gene>
<evidence type="ECO:0000313" key="3">
    <source>
        <dbReference type="Proteomes" id="UP001457282"/>
    </source>
</evidence>
<keyword evidence="3" id="KW-1185">Reference proteome</keyword>
<accession>A0AAW1X390</accession>